<reference evidence="1" key="1">
    <citation type="journal article" date="2015" name="Nature">
        <title>Complex archaea that bridge the gap between prokaryotes and eukaryotes.</title>
        <authorList>
            <person name="Spang A."/>
            <person name="Saw J.H."/>
            <person name="Jorgensen S.L."/>
            <person name="Zaremba-Niedzwiedzka K."/>
            <person name="Martijn J."/>
            <person name="Lind A.E."/>
            <person name="van Eijk R."/>
            <person name="Schleper C."/>
            <person name="Guy L."/>
            <person name="Ettema T.J."/>
        </authorList>
    </citation>
    <scope>NUCLEOTIDE SEQUENCE</scope>
</reference>
<evidence type="ECO:0000313" key="1">
    <source>
        <dbReference type="EMBL" id="KKL83964.1"/>
    </source>
</evidence>
<dbReference type="EMBL" id="LAZR01021833">
    <property type="protein sequence ID" value="KKL83964.1"/>
    <property type="molecule type" value="Genomic_DNA"/>
</dbReference>
<name>A0A0F9FC73_9ZZZZ</name>
<comment type="caution">
    <text evidence="1">The sequence shown here is derived from an EMBL/GenBank/DDBJ whole genome shotgun (WGS) entry which is preliminary data.</text>
</comment>
<organism evidence="1">
    <name type="scientific">marine sediment metagenome</name>
    <dbReference type="NCBI Taxonomy" id="412755"/>
    <lineage>
        <taxon>unclassified sequences</taxon>
        <taxon>metagenomes</taxon>
        <taxon>ecological metagenomes</taxon>
    </lineage>
</organism>
<protein>
    <submittedName>
        <fullName evidence="1">Uncharacterized protein</fullName>
    </submittedName>
</protein>
<dbReference type="AlphaFoldDB" id="A0A0F9FC73"/>
<proteinExistence type="predicted"/>
<sequence>MRRVSKKRQAILTQEAIQLKIMLEQSNGLCWICKKRRAVEKSHTKKRDRFVPSCRECHSPDGKHKYLEE</sequence>
<gene>
    <name evidence="1" type="ORF">LCGC14_1969440</name>
</gene>
<accession>A0A0F9FC73</accession>